<dbReference type="PANTHER" id="PTHR21524:SF5">
    <property type="entry name" value="SPECTRIN REPEAT CONTAINING NUCLEAR ENVELOPE PROTEIN 2"/>
    <property type="match status" value="1"/>
</dbReference>
<feature type="domain" description="Nuclear anchorage protein 1 spectrin repeat" evidence="3">
    <location>
        <begin position="1041"/>
        <end position="1095"/>
    </location>
</feature>
<dbReference type="GO" id="GO:0005635">
    <property type="term" value="C:nuclear envelope"/>
    <property type="evidence" value="ECO:0007669"/>
    <property type="project" value="TreeGrafter"/>
</dbReference>
<feature type="coiled-coil region" evidence="1">
    <location>
        <begin position="78"/>
        <end position="178"/>
    </location>
</feature>
<dbReference type="Pfam" id="PF24611">
    <property type="entry name" value="Spectrin_Anc-1"/>
    <property type="match status" value="2"/>
</dbReference>
<evidence type="ECO:0000313" key="4">
    <source>
        <dbReference type="EMBL" id="CAD6184170.1"/>
    </source>
</evidence>
<organism evidence="4 5">
    <name type="scientific">Caenorhabditis auriculariae</name>
    <dbReference type="NCBI Taxonomy" id="2777116"/>
    <lineage>
        <taxon>Eukaryota</taxon>
        <taxon>Metazoa</taxon>
        <taxon>Ecdysozoa</taxon>
        <taxon>Nematoda</taxon>
        <taxon>Chromadorea</taxon>
        <taxon>Rhabditida</taxon>
        <taxon>Rhabditina</taxon>
        <taxon>Rhabditomorpha</taxon>
        <taxon>Rhabditoidea</taxon>
        <taxon>Rhabditidae</taxon>
        <taxon>Peloderinae</taxon>
        <taxon>Caenorhabditis</taxon>
    </lineage>
</organism>
<dbReference type="GO" id="GO:0007010">
    <property type="term" value="P:cytoskeleton organization"/>
    <property type="evidence" value="ECO:0007669"/>
    <property type="project" value="TreeGrafter"/>
</dbReference>
<dbReference type="Proteomes" id="UP000835052">
    <property type="component" value="Unassembled WGS sequence"/>
</dbReference>
<reference evidence="4" key="1">
    <citation type="submission" date="2020-10" db="EMBL/GenBank/DDBJ databases">
        <authorList>
            <person name="Kikuchi T."/>
        </authorList>
    </citation>
    <scope>NUCLEOTIDE SEQUENCE</scope>
    <source>
        <strain evidence="4">NKZ352</strain>
    </source>
</reference>
<dbReference type="GO" id="GO:0007097">
    <property type="term" value="P:nuclear migration"/>
    <property type="evidence" value="ECO:0007669"/>
    <property type="project" value="TreeGrafter"/>
</dbReference>
<comment type="caution">
    <text evidence="4">The sequence shown here is derived from an EMBL/GenBank/DDBJ whole genome shotgun (WGS) entry which is preliminary data.</text>
</comment>
<feature type="domain" description="Nuclear anchorage protein 1 spectrin repeat" evidence="3">
    <location>
        <begin position="208"/>
        <end position="302"/>
    </location>
</feature>
<dbReference type="OrthoDB" id="5869473at2759"/>
<feature type="coiled-coil region" evidence="1">
    <location>
        <begin position="1064"/>
        <end position="1094"/>
    </location>
</feature>
<evidence type="ECO:0000259" key="2">
    <source>
        <dbReference type="Pfam" id="PF24611"/>
    </source>
</evidence>
<proteinExistence type="predicted"/>
<feature type="coiled-coil region" evidence="1">
    <location>
        <begin position="1231"/>
        <end position="1292"/>
    </location>
</feature>
<dbReference type="InterPro" id="IPR057134">
    <property type="entry name" value="Spectrin_Anc-1_3"/>
</dbReference>
<dbReference type="InterPro" id="IPR057133">
    <property type="entry name" value="Spectrin_Anc-1_2"/>
</dbReference>
<feature type="coiled-coil region" evidence="1">
    <location>
        <begin position="244"/>
        <end position="301"/>
    </location>
</feature>
<accession>A0A8S1GR06</accession>
<dbReference type="EMBL" id="CAJGYM010000001">
    <property type="protein sequence ID" value="CAD6184170.1"/>
    <property type="molecule type" value="Genomic_DNA"/>
</dbReference>
<keyword evidence="1" id="KW-0175">Coiled coil</keyword>
<feature type="coiled-coil region" evidence="1">
    <location>
        <begin position="438"/>
        <end position="499"/>
    </location>
</feature>
<feature type="domain" description="Nuclear anchorage protein 1 spectrin-like repeat" evidence="2">
    <location>
        <begin position="386"/>
        <end position="498"/>
    </location>
</feature>
<evidence type="ECO:0000313" key="5">
    <source>
        <dbReference type="Proteomes" id="UP000835052"/>
    </source>
</evidence>
<dbReference type="PANTHER" id="PTHR21524">
    <property type="entry name" value="SPECTRIN REPEAT CONTAINING NUCLEAR ENVELOPE PROTEIN 2"/>
    <property type="match status" value="1"/>
</dbReference>
<dbReference type="GO" id="GO:0019894">
    <property type="term" value="F:kinesin binding"/>
    <property type="evidence" value="ECO:0007669"/>
    <property type="project" value="TreeGrafter"/>
</dbReference>
<dbReference type="Pfam" id="PF24615">
    <property type="entry name" value="Spectrin_Anc-1_2"/>
    <property type="match status" value="2"/>
</dbReference>
<feature type="coiled-coil region" evidence="1">
    <location>
        <begin position="818"/>
        <end position="845"/>
    </location>
</feature>
<gene>
    <name evidence="4" type="ORF">CAUJ_LOCUS89</name>
</gene>
<feature type="coiled-coil region" evidence="1">
    <location>
        <begin position="980"/>
        <end position="1007"/>
    </location>
</feature>
<evidence type="ECO:0000259" key="3">
    <source>
        <dbReference type="Pfam" id="PF24615"/>
    </source>
</evidence>
<sequence>MVAARLPVEDLEKHPQLARDIKKTCRIRRKTWLRRSRRAFQSKKNLRQGQESINSKIALLKNALVESQVDPAQTSAALELITDEAKKLRDEAEEHKINVAQTNAFVTHDDLDGSLVEQVAELQNDIQEKKRLQAETEKSLQSMPSQLPTTLDEQQTLLEDMEIKKQNLQNLISSMNDAPAAEELKQKSEWDLSRIKDLLQQLGSAVGDKLAALAAFNAARREAEEKLLTITADATDKPLTAEQAQADENAIAALEEHIKTLSVEELDENERREYADLLARLQNASQVLEKRRIEAEQLQQKQADEEAFQQTIVPIFNRLTRLVTEADELLRDSDAVPGQYEPTARELNSEVELARKVINDAGVAAGPQVEAIESLETTIQAAQQLANGLEERAQAWREFVVVRDETDATLGKLRTPLERVLEKPKRSASEASDDMKEIRDASHDIQILNANVANLQRLSEALNPLESAYAEVRFADVDTEQTQKQYDELLNELATELEDDRRSEQCSTRKTPDDKTVLEGISQHQIPALKAQINLLQDRNVEAVATRKHTSDNSRKLLRNLKIAAEMAEKEQLVLVLTVRLSQLEGTPLEEVDPQELIDLSHKLDLLTPDQASAVQAKIQSLQEAKQLHEDTKKALHGDVLALEKDVDSFLVSEPAVAKSKKGKKGKKEPTALTVEDVEQKLADANLLVSRIEELASNPQLSSEDKLKVEDFRQRVNSSADDKRNVLASMLDDLQKHAKASETMKRLSEALERTETALETIPQTTVAITDFKEAMLPHLTSLLEEVSVVPQDLEPTANELRTRVATLEGAVNSKLDDAVAEQQRLDQLNRSLDELSSILDSVNKTKDLATSLEKSIPVEENLRQGQESINSKIALLKNALVESQVDPAQTSAALELITDEAKKLRDEAEEHKINVAQTNAFVTHDDLDGSLVEQVAELQNDIQEKKRLQAETEKVLELAPKVELISQSLQSMPSQLPTTLDEQQTLLEDMEIKKQNLQNLISSMNDAPAAEELKQKSEWDLSRIKDLLQQLGSANKPKLTKNAIAALEEHIKTLSVEELDENERREYADLLARLQNASQVLEKRRIEAEQLQQKQADEEAFQQTIVPIFNRLTRLVTEADELLRDSDAVPGQYEPTARELNSEVELARKVINDAGVAAGPQVEAIESLETTIQAAQQLANGLEERAQAWREFVVVRDETDATLGKLRTPLERVLEKPKRSASEASDDMKEIRDASHDIQILNANVANLQRLSEALNPLESAYAEVRFADVDTEQTQKQYDELLNELATELEDDRVLGESAELIAKEIEEIRAVLDQKTPDDKTVLEGISQHQIPALKAQINLFARSQRRSCSNQKAHNSRKLLRNLKIAAEMAEKEQLVLVLTVRLSQLEGTPLEEVDPQELIDLSHKLDLLTPDQASAVQAKIQSLQEAKQLHEDTKKALHGDVLALEKDVDSFLVSEPAVAKSKKGKKRQEGANCIDQLASNPQLSSEDKLKVEDFRQRVNSSADDKRNVLASMLDDLQKHAKASETMKRLSEALERTETALETIPQTTVAITDFKEAMLPHLTSLLEEVSVVPQDLEPTANELRTRVATLEGAVNSKLDDAVAEQQRLDQLNRSLDELSSILDSVVPKYENPQKAGSG</sequence>
<dbReference type="GO" id="GO:0006997">
    <property type="term" value="P:nucleus organization"/>
    <property type="evidence" value="ECO:0007669"/>
    <property type="project" value="TreeGrafter"/>
</dbReference>
<name>A0A8S1GR06_9PELO</name>
<protein>
    <submittedName>
        <fullName evidence="4">Uncharacterized protein</fullName>
    </submittedName>
</protein>
<evidence type="ECO:0000256" key="1">
    <source>
        <dbReference type="SAM" id="Coils"/>
    </source>
</evidence>
<feature type="domain" description="Nuclear anchorage protein 1 spectrin-like repeat" evidence="2">
    <location>
        <begin position="1179"/>
        <end position="1291"/>
    </location>
</feature>
<dbReference type="GO" id="GO:0048471">
    <property type="term" value="C:perinuclear region of cytoplasm"/>
    <property type="evidence" value="ECO:0007669"/>
    <property type="project" value="TreeGrafter"/>
</dbReference>
<keyword evidence="5" id="KW-1185">Reference proteome</keyword>
<feature type="coiled-coil region" evidence="1">
    <location>
        <begin position="894"/>
        <end position="955"/>
    </location>
</feature>